<dbReference type="CDD" id="cd00042">
    <property type="entry name" value="CY"/>
    <property type="match status" value="1"/>
</dbReference>
<comment type="caution">
    <text evidence="5">The sequence shown here is derived from an EMBL/GenBank/DDBJ whole genome shotgun (WGS) entry which is preliminary data.</text>
</comment>
<keyword evidence="3" id="KW-0812">Transmembrane</keyword>
<evidence type="ECO:0000259" key="4">
    <source>
        <dbReference type="SMART" id="SM00043"/>
    </source>
</evidence>
<keyword evidence="3" id="KW-0472">Membrane</keyword>
<dbReference type="InterPro" id="IPR000010">
    <property type="entry name" value="Cystatin_dom"/>
</dbReference>
<dbReference type="AlphaFoldDB" id="A0A9K3JWJ0"/>
<evidence type="ECO:0000256" key="2">
    <source>
        <dbReference type="ARBA" id="ARBA00022704"/>
    </source>
</evidence>
<dbReference type="SUPFAM" id="SSF54403">
    <property type="entry name" value="Cystatin/monellin"/>
    <property type="match status" value="1"/>
</dbReference>
<feature type="transmembrane region" description="Helical" evidence="3">
    <location>
        <begin position="6"/>
        <end position="27"/>
    </location>
</feature>
<dbReference type="Proteomes" id="UP000215914">
    <property type="component" value="Unassembled WGS sequence"/>
</dbReference>
<dbReference type="EMBL" id="MNCJ02000316">
    <property type="protein sequence ID" value="KAF5822988.1"/>
    <property type="molecule type" value="Genomic_DNA"/>
</dbReference>
<evidence type="ECO:0000256" key="1">
    <source>
        <dbReference type="ARBA" id="ARBA00022690"/>
    </source>
</evidence>
<dbReference type="SMART" id="SM00043">
    <property type="entry name" value="CY"/>
    <property type="match status" value="1"/>
</dbReference>
<evidence type="ECO:0000313" key="5">
    <source>
        <dbReference type="EMBL" id="KAF5822988.1"/>
    </source>
</evidence>
<dbReference type="PANTHER" id="PTHR47373:SF6">
    <property type="entry name" value="PHYTOCYSTATIN 2-RELATED"/>
    <property type="match status" value="1"/>
</dbReference>
<keyword evidence="1" id="KW-0646">Protease inhibitor</keyword>
<reference evidence="5" key="1">
    <citation type="journal article" date="2017" name="Nature">
        <title>The sunflower genome provides insights into oil metabolism, flowering and Asterid evolution.</title>
        <authorList>
            <person name="Badouin H."/>
            <person name="Gouzy J."/>
            <person name="Grassa C.J."/>
            <person name="Murat F."/>
            <person name="Staton S.E."/>
            <person name="Cottret L."/>
            <person name="Lelandais-Briere C."/>
            <person name="Owens G.L."/>
            <person name="Carrere S."/>
            <person name="Mayjonade B."/>
            <person name="Legrand L."/>
            <person name="Gill N."/>
            <person name="Kane N.C."/>
            <person name="Bowers J.E."/>
            <person name="Hubner S."/>
            <person name="Bellec A."/>
            <person name="Berard A."/>
            <person name="Berges H."/>
            <person name="Blanchet N."/>
            <person name="Boniface M.C."/>
            <person name="Brunel D."/>
            <person name="Catrice O."/>
            <person name="Chaidir N."/>
            <person name="Claudel C."/>
            <person name="Donnadieu C."/>
            <person name="Faraut T."/>
            <person name="Fievet G."/>
            <person name="Helmstetter N."/>
            <person name="King M."/>
            <person name="Knapp S.J."/>
            <person name="Lai Z."/>
            <person name="Le Paslier M.C."/>
            <person name="Lippi Y."/>
            <person name="Lorenzon L."/>
            <person name="Mandel J.R."/>
            <person name="Marage G."/>
            <person name="Marchand G."/>
            <person name="Marquand E."/>
            <person name="Bret-Mestries E."/>
            <person name="Morien E."/>
            <person name="Nambeesan S."/>
            <person name="Nguyen T."/>
            <person name="Pegot-Espagnet P."/>
            <person name="Pouilly N."/>
            <person name="Raftis F."/>
            <person name="Sallet E."/>
            <person name="Schiex T."/>
            <person name="Thomas J."/>
            <person name="Vandecasteele C."/>
            <person name="Vares D."/>
            <person name="Vear F."/>
            <person name="Vautrin S."/>
            <person name="Crespi M."/>
            <person name="Mangin B."/>
            <person name="Burke J.M."/>
            <person name="Salse J."/>
            <person name="Munos S."/>
            <person name="Vincourt P."/>
            <person name="Rieseberg L.H."/>
            <person name="Langlade N.B."/>
        </authorList>
    </citation>
    <scope>NUCLEOTIDE SEQUENCE</scope>
    <source>
        <tissue evidence="5">Leaves</tissue>
    </source>
</reference>
<dbReference type="PANTHER" id="PTHR47373">
    <property type="entry name" value="CYSTEINE PROTEINASE INHIBITOR 2"/>
    <property type="match status" value="1"/>
</dbReference>
<dbReference type="GO" id="GO:0004869">
    <property type="term" value="F:cysteine-type endopeptidase inhibitor activity"/>
    <property type="evidence" value="ECO:0007669"/>
    <property type="project" value="UniProtKB-KW"/>
</dbReference>
<protein>
    <submittedName>
        <fullName evidence="5">Cystatin domain-containing protein</fullName>
    </submittedName>
</protein>
<sequence length="149" mass="16651">MAKFNLSVTTITFSIIILISISTSVGIRLGGRTKIDDVKTNKEIQAMGKYSVEEYNRLRRNSEEELTFSQVVEAEQQVVAGMKYYLTIETLSKTSGDPKVFQAVVEVKPWLHSKKLLKFAPSTANLLPVHSQSNNEEHAQVSLSIYGNT</sequence>
<keyword evidence="2" id="KW-0789">Thiol protease inhibitor</keyword>
<proteinExistence type="predicted"/>
<organism evidence="5 6">
    <name type="scientific">Helianthus annuus</name>
    <name type="common">Common sunflower</name>
    <dbReference type="NCBI Taxonomy" id="4232"/>
    <lineage>
        <taxon>Eukaryota</taxon>
        <taxon>Viridiplantae</taxon>
        <taxon>Streptophyta</taxon>
        <taxon>Embryophyta</taxon>
        <taxon>Tracheophyta</taxon>
        <taxon>Spermatophyta</taxon>
        <taxon>Magnoliopsida</taxon>
        <taxon>eudicotyledons</taxon>
        <taxon>Gunneridae</taxon>
        <taxon>Pentapetalae</taxon>
        <taxon>asterids</taxon>
        <taxon>campanulids</taxon>
        <taxon>Asterales</taxon>
        <taxon>Asteraceae</taxon>
        <taxon>Asteroideae</taxon>
        <taxon>Heliantheae alliance</taxon>
        <taxon>Heliantheae</taxon>
        <taxon>Helianthus</taxon>
    </lineage>
</organism>
<evidence type="ECO:0000256" key="3">
    <source>
        <dbReference type="SAM" id="Phobius"/>
    </source>
</evidence>
<reference evidence="5" key="2">
    <citation type="submission" date="2020-06" db="EMBL/GenBank/DDBJ databases">
        <title>Helianthus annuus Genome sequencing and assembly Release 2.</title>
        <authorList>
            <person name="Gouzy J."/>
            <person name="Langlade N."/>
            <person name="Munos S."/>
        </authorList>
    </citation>
    <scope>NUCLEOTIDE SEQUENCE</scope>
    <source>
        <tissue evidence="5">Leaves</tissue>
    </source>
</reference>
<keyword evidence="6" id="KW-1185">Reference proteome</keyword>
<gene>
    <name evidence="5" type="ORF">HanXRQr2_Chr01g0033361</name>
</gene>
<dbReference type="Gramene" id="mRNA:HanXRQr2_Chr01g0033361">
    <property type="protein sequence ID" value="mRNA:HanXRQr2_Chr01g0033361"/>
    <property type="gene ID" value="HanXRQr2_Chr01g0033361"/>
</dbReference>
<keyword evidence="3" id="KW-1133">Transmembrane helix</keyword>
<name>A0A9K3JWJ0_HELAN</name>
<dbReference type="InterPro" id="IPR046350">
    <property type="entry name" value="Cystatin_sf"/>
</dbReference>
<dbReference type="Gene3D" id="3.10.450.10">
    <property type="match status" value="1"/>
</dbReference>
<dbReference type="InterPro" id="IPR018073">
    <property type="entry name" value="Prot_inh_cystat_CS"/>
</dbReference>
<feature type="domain" description="Cystatin" evidence="4">
    <location>
        <begin position="27"/>
        <end position="122"/>
    </location>
</feature>
<accession>A0A9K3JWJ0</accession>
<dbReference type="PROSITE" id="PS00287">
    <property type="entry name" value="CYSTATIN"/>
    <property type="match status" value="1"/>
</dbReference>
<dbReference type="Pfam" id="PF16845">
    <property type="entry name" value="SQAPI"/>
    <property type="match status" value="1"/>
</dbReference>
<evidence type="ECO:0000313" key="6">
    <source>
        <dbReference type="Proteomes" id="UP000215914"/>
    </source>
</evidence>